<dbReference type="EnsemblBacteria" id="CAD77450">
    <property type="protein sequence ID" value="CAD77450"/>
    <property type="gene ID" value="RB12206"/>
</dbReference>
<organism evidence="1 2">
    <name type="scientific">Rhodopirellula baltica (strain DSM 10527 / NCIMB 13988 / SH1)</name>
    <dbReference type="NCBI Taxonomy" id="243090"/>
    <lineage>
        <taxon>Bacteria</taxon>
        <taxon>Pseudomonadati</taxon>
        <taxon>Planctomycetota</taxon>
        <taxon>Planctomycetia</taxon>
        <taxon>Pirellulales</taxon>
        <taxon>Pirellulaceae</taxon>
        <taxon>Rhodopirellula</taxon>
    </lineage>
</organism>
<name>Q7UJ10_RHOBA</name>
<keyword evidence="2" id="KW-1185">Reference proteome</keyword>
<sequence>MIRRTVRGTGGSGRRVRDAAGLSAIDERHKKAYSKTDCFSLDAYLYRCNVD</sequence>
<dbReference type="AlphaFoldDB" id="Q7UJ10"/>
<accession>Q7UJ10</accession>
<evidence type="ECO:0000313" key="2">
    <source>
        <dbReference type="Proteomes" id="UP000001025"/>
    </source>
</evidence>
<dbReference type="InParanoid" id="Q7UJ10"/>
<gene>
    <name evidence="1" type="ordered locus">RB12206</name>
</gene>
<dbReference type="EMBL" id="BX294154">
    <property type="protein sequence ID" value="CAD77450.1"/>
    <property type="molecule type" value="Genomic_DNA"/>
</dbReference>
<dbReference type="STRING" id="243090.RB12206"/>
<dbReference type="KEGG" id="rba:RB12206"/>
<protein>
    <submittedName>
        <fullName evidence="1">Uncharacterized protein</fullName>
    </submittedName>
</protein>
<dbReference type="HOGENOM" id="CLU_3103172_0_0_0"/>
<dbReference type="Proteomes" id="UP000001025">
    <property type="component" value="Chromosome"/>
</dbReference>
<reference evidence="1 2" key="1">
    <citation type="journal article" date="2003" name="Proc. Natl. Acad. Sci. U.S.A.">
        <title>Complete genome sequence of the marine planctomycete Pirellula sp. strain 1.</title>
        <authorList>
            <person name="Gloeckner F.O."/>
            <person name="Kube M."/>
            <person name="Bauer M."/>
            <person name="Teeling H."/>
            <person name="Lombardot T."/>
            <person name="Ludwig W."/>
            <person name="Gade D."/>
            <person name="Beck A."/>
            <person name="Borzym K."/>
            <person name="Heitmann K."/>
            <person name="Rabus R."/>
            <person name="Schlesner H."/>
            <person name="Amann R."/>
            <person name="Reinhardt R."/>
        </authorList>
    </citation>
    <scope>NUCLEOTIDE SEQUENCE [LARGE SCALE GENOMIC DNA]</scope>
    <source>
        <strain evidence="2">DSM 10527 / NCIMB 13988 / SH1</strain>
    </source>
</reference>
<evidence type="ECO:0000313" key="1">
    <source>
        <dbReference type="EMBL" id="CAD77450.1"/>
    </source>
</evidence>
<proteinExistence type="predicted"/>